<comment type="caution">
    <text evidence="2">The sequence shown here is derived from an EMBL/GenBank/DDBJ whole genome shotgun (WGS) entry which is preliminary data.</text>
</comment>
<dbReference type="Proteomes" id="UP000765509">
    <property type="component" value="Unassembled WGS sequence"/>
</dbReference>
<feature type="region of interest" description="Disordered" evidence="1">
    <location>
        <begin position="1"/>
        <end position="26"/>
    </location>
</feature>
<keyword evidence="3" id="KW-1185">Reference proteome</keyword>
<proteinExistence type="predicted"/>
<evidence type="ECO:0000313" key="2">
    <source>
        <dbReference type="EMBL" id="MBW0470010.1"/>
    </source>
</evidence>
<gene>
    <name evidence="2" type="ORF">O181_009725</name>
</gene>
<evidence type="ECO:0000313" key="3">
    <source>
        <dbReference type="Proteomes" id="UP000765509"/>
    </source>
</evidence>
<reference evidence="2" key="1">
    <citation type="submission" date="2021-03" db="EMBL/GenBank/DDBJ databases">
        <title>Draft genome sequence of rust myrtle Austropuccinia psidii MF-1, a brazilian biotype.</title>
        <authorList>
            <person name="Quecine M.C."/>
            <person name="Pachon D.M.R."/>
            <person name="Bonatelli M.L."/>
            <person name="Correr F.H."/>
            <person name="Franceschini L.M."/>
            <person name="Leite T.F."/>
            <person name="Margarido G.R.A."/>
            <person name="Almeida C.A."/>
            <person name="Ferrarezi J.A."/>
            <person name="Labate C.A."/>
        </authorList>
    </citation>
    <scope>NUCLEOTIDE SEQUENCE</scope>
    <source>
        <strain evidence="2">MF-1</strain>
    </source>
</reference>
<feature type="region of interest" description="Disordered" evidence="1">
    <location>
        <begin position="91"/>
        <end position="117"/>
    </location>
</feature>
<name>A0A9Q3BSH9_9BASI</name>
<protein>
    <submittedName>
        <fullName evidence="2">Uncharacterized protein</fullName>
    </submittedName>
</protein>
<sequence>MVGLRTVSFPKVSESAPGGPRDSRFNTMNPLLPKIDAGWFNNSNRFKTIIGFIDVLNLCKFHTLFRKIPQVIKDTSNIKYRRWGNKVVGVTNGSSSSSQDQANHGEKIQVGKSNMAI</sequence>
<dbReference type="AlphaFoldDB" id="A0A9Q3BSH9"/>
<evidence type="ECO:0000256" key="1">
    <source>
        <dbReference type="SAM" id="MobiDB-lite"/>
    </source>
</evidence>
<dbReference type="EMBL" id="AVOT02002332">
    <property type="protein sequence ID" value="MBW0470010.1"/>
    <property type="molecule type" value="Genomic_DNA"/>
</dbReference>
<organism evidence="2 3">
    <name type="scientific">Austropuccinia psidii MF-1</name>
    <dbReference type="NCBI Taxonomy" id="1389203"/>
    <lineage>
        <taxon>Eukaryota</taxon>
        <taxon>Fungi</taxon>
        <taxon>Dikarya</taxon>
        <taxon>Basidiomycota</taxon>
        <taxon>Pucciniomycotina</taxon>
        <taxon>Pucciniomycetes</taxon>
        <taxon>Pucciniales</taxon>
        <taxon>Sphaerophragmiaceae</taxon>
        <taxon>Austropuccinia</taxon>
    </lineage>
</organism>
<accession>A0A9Q3BSH9</accession>